<reference evidence="2 3" key="1">
    <citation type="submission" date="2021-06" db="EMBL/GenBank/DDBJ databases">
        <title>Rheinheimera indica sp. nov., isolated from deep-sea sediment.</title>
        <authorList>
            <person name="Wang Z."/>
            <person name="Zhang X.-Y."/>
        </authorList>
    </citation>
    <scope>NUCLEOTIDE SEQUENCE [LARGE SCALE GENOMIC DNA]</scope>
    <source>
        <strain evidence="2 3">SM2107</strain>
    </source>
</reference>
<dbReference type="EMBL" id="JAHRID010000007">
    <property type="protein sequence ID" value="MBV2130434.1"/>
    <property type="molecule type" value="Genomic_DNA"/>
</dbReference>
<evidence type="ECO:0000256" key="1">
    <source>
        <dbReference type="SAM" id="SignalP"/>
    </source>
</evidence>
<keyword evidence="3" id="KW-1185">Reference proteome</keyword>
<feature type="signal peptide" evidence="1">
    <location>
        <begin position="1"/>
        <end position="32"/>
    </location>
</feature>
<protein>
    <submittedName>
        <fullName evidence="2">Uncharacterized protein</fullName>
    </submittedName>
</protein>
<sequence length="119" mass="14397">MSPAMINKIRKSPLRFFAVFSLSAVLAMSVQAEPNEEEDELARAQAQMNSEVLSKPFLAEKPEEVDKYIKSMLEQNIKPEEYKGRHWRKGYTCRDLLRYNWTEYRNCQYYYRYHGRYYY</sequence>
<keyword evidence="1" id="KW-0732">Signal</keyword>
<dbReference type="Proteomes" id="UP000704611">
    <property type="component" value="Unassembled WGS sequence"/>
</dbReference>
<comment type="caution">
    <text evidence="2">The sequence shown here is derived from an EMBL/GenBank/DDBJ whole genome shotgun (WGS) entry which is preliminary data.</text>
</comment>
<gene>
    <name evidence="2" type="ORF">KQY15_15165</name>
</gene>
<proteinExistence type="predicted"/>
<dbReference type="RefSeq" id="WP_217670645.1">
    <property type="nucleotide sequence ID" value="NZ_JAHRID010000007.1"/>
</dbReference>
<feature type="chain" id="PRO_5046977056" evidence="1">
    <location>
        <begin position="33"/>
        <end position="119"/>
    </location>
</feature>
<accession>A0ABS6MNN5</accession>
<evidence type="ECO:0000313" key="2">
    <source>
        <dbReference type="EMBL" id="MBV2130434.1"/>
    </source>
</evidence>
<organism evidence="2 3">
    <name type="scientific">Arsukibacterium indicum</name>
    <dbReference type="NCBI Taxonomy" id="2848612"/>
    <lineage>
        <taxon>Bacteria</taxon>
        <taxon>Pseudomonadati</taxon>
        <taxon>Pseudomonadota</taxon>
        <taxon>Gammaproteobacteria</taxon>
        <taxon>Chromatiales</taxon>
        <taxon>Chromatiaceae</taxon>
        <taxon>Arsukibacterium</taxon>
    </lineage>
</organism>
<evidence type="ECO:0000313" key="3">
    <source>
        <dbReference type="Proteomes" id="UP000704611"/>
    </source>
</evidence>
<name>A0ABS6MNN5_9GAMM</name>